<dbReference type="InParanoid" id="A0A200Q4U4"/>
<evidence type="ECO:0000256" key="3">
    <source>
        <dbReference type="ARBA" id="ARBA00022525"/>
    </source>
</evidence>
<dbReference type="STRING" id="56857.A0A200Q4U4"/>
<gene>
    <name evidence="6" type="ORF">BVC80_441g287</name>
</gene>
<dbReference type="InterPro" id="IPR021109">
    <property type="entry name" value="Peptidase_aspartic_dom_sf"/>
</dbReference>
<dbReference type="Pfam" id="PF14543">
    <property type="entry name" value="TAXi_N"/>
    <property type="match status" value="1"/>
</dbReference>
<evidence type="ECO:0000256" key="1">
    <source>
        <dbReference type="ARBA" id="ARBA00004239"/>
    </source>
</evidence>
<dbReference type="PROSITE" id="PS51767">
    <property type="entry name" value="PEPTIDASE_A1"/>
    <property type="match status" value="1"/>
</dbReference>
<dbReference type="GO" id="GO:0005576">
    <property type="term" value="C:extracellular region"/>
    <property type="evidence" value="ECO:0007669"/>
    <property type="project" value="UniProtKB-SubCell"/>
</dbReference>
<dbReference type="FunFam" id="2.40.70.10:FF:000041">
    <property type="entry name" value="Basic 7S globulin"/>
    <property type="match status" value="1"/>
</dbReference>
<evidence type="ECO:0000259" key="5">
    <source>
        <dbReference type="PROSITE" id="PS51767"/>
    </source>
</evidence>
<dbReference type="GO" id="GO:0004190">
    <property type="term" value="F:aspartic-type endopeptidase activity"/>
    <property type="evidence" value="ECO:0007669"/>
    <property type="project" value="InterPro"/>
</dbReference>
<dbReference type="InterPro" id="IPR001461">
    <property type="entry name" value="Aspartic_peptidase_A1"/>
</dbReference>
<dbReference type="Pfam" id="PF14541">
    <property type="entry name" value="TAXi_C"/>
    <property type="match status" value="1"/>
</dbReference>
<keyword evidence="3" id="KW-0964">Secreted</keyword>
<comment type="subcellular location">
    <subcellularLocation>
        <location evidence="1">Secreted</location>
        <location evidence="1">Extracellular space</location>
    </subcellularLocation>
</comment>
<protein>
    <submittedName>
        <fullName evidence="6">Peptidase A1</fullName>
    </submittedName>
</protein>
<name>A0A200Q4U4_MACCD</name>
<dbReference type="OrthoDB" id="1258937at2759"/>
<dbReference type="Proteomes" id="UP000195402">
    <property type="component" value="Unassembled WGS sequence"/>
</dbReference>
<dbReference type="InterPro" id="IPR032799">
    <property type="entry name" value="TAXi_C"/>
</dbReference>
<evidence type="ECO:0000313" key="6">
    <source>
        <dbReference type="EMBL" id="OVA05509.1"/>
    </source>
</evidence>
<comment type="similarity">
    <text evidence="2">Belongs to the peptidase A1 family.</text>
</comment>
<keyword evidence="4" id="KW-0732">Signal</keyword>
<dbReference type="GO" id="GO:0006508">
    <property type="term" value="P:proteolysis"/>
    <property type="evidence" value="ECO:0007669"/>
    <property type="project" value="InterPro"/>
</dbReference>
<dbReference type="FunCoup" id="A0A200Q4U4">
    <property type="interactions" value="70"/>
</dbReference>
<dbReference type="PANTHER" id="PTHR47965">
    <property type="entry name" value="ASPARTYL PROTEASE-RELATED"/>
    <property type="match status" value="1"/>
</dbReference>
<dbReference type="Gene3D" id="2.40.70.10">
    <property type="entry name" value="Acid Proteases"/>
    <property type="match status" value="2"/>
</dbReference>
<dbReference type="OMA" id="VRSICIN"/>
<organism evidence="6 7">
    <name type="scientific">Macleaya cordata</name>
    <name type="common">Five-seeded plume-poppy</name>
    <name type="synonym">Bocconia cordata</name>
    <dbReference type="NCBI Taxonomy" id="56857"/>
    <lineage>
        <taxon>Eukaryota</taxon>
        <taxon>Viridiplantae</taxon>
        <taxon>Streptophyta</taxon>
        <taxon>Embryophyta</taxon>
        <taxon>Tracheophyta</taxon>
        <taxon>Spermatophyta</taxon>
        <taxon>Magnoliopsida</taxon>
        <taxon>Ranunculales</taxon>
        <taxon>Papaveraceae</taxon>
        <taxon>Papaveroideae</taxon>
        <taxon>Macleaya</taxon>
    </lineage>
</organism>
<evidence type="ECO:0000313" key="7">
    <source>
        <dbReference type="Proteomes" id="UP000195402"/>
    </source>
</evidence>
<proteinExistence type="inferred from homology"/>
<dbReference type="InterPro" id="IPR033121">
    <property type="entry name" value="PEPTIDASE_A1"/>
</dbReference>
<keyword evidence="7" id="KW-1185">Reference proteome</keyword>
<dbReference type="CDD" id="cd05489">
    <property type="entry name" value="xylanase_inhibitor_I_like"/>
    <property type="match status" value="1"/>
</dbReference>
<evidence type="ECO:0000256" key="2">
    <source>
        <dbReference type="ARBA" id="ARBA00007447"/>
    </source>
</evidence>
<sequence length="424" mass="46834">MTQHDQNLISTLSIIFFFTLALIISPTSTILVSAQPYKGLVSPITKDPTTSLYSLTLNFHEKYVIDIGGPFLWYHCPKKYLTVSCYSPECLNATSYFSPLCPTFVGEGRNQCTCVVTPVNPVTNKCFLAELTHKDLIISWTDGEVPKVGINFNQLYVSCAPQILMKSLPLGVSGMAGLSRSLVSVSTQFLSPNLEIKRQFSICLPSTGSVPGVIFFGEGPFYMMPPTKSDVRTILSYTPLIQHPTSPDYYINLKGVSINGKFIRFLARVLDFDSDGNGGVKLSTVVPYTTLRTHIYKPFLKDFIKATNKIPRAEKVKPFDYCLNTTNLGSTRVGLPVPQIDLVLGNGKNWTIFGANSMKQVSNDVACLAFVDGGKKAEQAMVIGSFQMEDNFLLFDLEESRLGFSSSLYFMRTTCGNFNFKGGV</sequence>
<feature type="domain" description="Peptidase A1" evidence="5">
    <location>
        <begin position="48"/>
        <end position="405"/>
    </location>
</feature>
<reference evidence="6 7" key="1">
    <citation type="journal article" date="2017" name="Mol. Plant">
        <title>The Genome of Medicinal Plant Macleaya cordata Provides New Insights into Benzylisoquinoline Alkaloids Metabolism.</title>
        <authorList>
            <person name="Liu X."/>
            <person name="Liu Y."/>
            <person name="Huang P."/>
            <person name="Ma Y."/>
            <person name="Qing Z."/>
            <person name="Tang Q."/>
            <person name="Cao H."/>
            <person name="Cheng P."/>
            <person name="Zheng Y."/>
            <person name="Yuan Z."/>
            <person name="Zhou Y."/>
            <person name="Liu J."/>
            <person name="Tang Z."/>
            <person name="Zhuo Y."/>
            <person name="Zhang Y."/>
            <person name="Yu L."/>
            <person name="Huang J."/>
            <person name="Yang P."/>
            <person name="Peng Q."/>
            <person name="Zhang J."/>
            <person name="Jiang W."/>
            <person name="Zhang Z."/>
            <person name="Lin K."/>
            <person name="Ro D.K."/>
            <person name="Chen X."/>
            <person name="Xiong X."/>
            <person name="Shang Y."/>
            <person name="Huang S."/>
            <person name="Zeng J."/>
        </authorList>
    </citation>
    <scope>NUCLEOTIDE SEQUENCE [LARGE SCALE GENOMIC DNA]</scope>
    <source>
        <strain evidence="7">cv. BLH2017</strain>
        <tissue evidence="6">Root</tissue>
    </source>
</reference>
<accession>A0A200Q4U4</accession>
<dbReference type="InterPro" id="IPR032861">
    <property type="entry name" value="TAXi_N"/>
</dbReference>
<dbReference type="InterPro" id="IPR033868">
    <property type="entry name" value="Xylanase_inhibitor_I-like"/>
</dbReference>
<dbReference type="AlphaFoldDB" id="A0A200Q4U4"/>
<dbReference type="SUPFAM" id="SSF50630">
    <property type="entry name" value="Acid proteases"/>
    <property type="match status" value="1"/>
</dbReference>
<dbReference type="PANTHER" id="PTHR47965:SF63">
    <property type="entry name" value="OS01G0937200 PROTEIN"/>
    <property type="match status" value="1"/>
</dbReference>
<comment type="caution">
    <text evidence="6">The sequence shown here is derived from an EMBL/GenBank/DDBJ whole genome shotgun (WGS) entry which is preliminary data.</text>
</comment>
<dbReference type="EMBL" id="MVGT01003118">
    <property type="protein sequence ID" value="OVA05509.1"/>
    <property type="molecule type" value="Genomic_DNA"/>
</dbReference>
<evidence type="ECO:0000256" key="4">
    <source>
        <dbReference type="ARBA" id="ARBA00022729"/>
    </source>
</evidence>